<dbReference type="AlphaFoldDB" id="A0A381RC36"/>
<comment type="subunit">
    <text evidence="8">Homodimer. Interacts with FtsZ.</text>
</comment>
<evidence type="ECO:0000256" key="6">
    <source>
        <dbReference type="ARBA" id="ARBA00023306"/>
    </source>
</evidence>
<dbReference type="Gene3D" id="1.20.5.50">
    <property type="match status" value="1"/>
</dbReference>
<protein>
    <recommendedName>
        <fullName evidence="2">Cell division protein ZapA</fullName>
    </recommendedName>
    <alternativeName>
        <fullName evidence="9">Z ring-associated protein ZapA</fullName>
    </alternativeName>
</protein>
<dbReference type="GO" id="GO:0000921">
    <property type="term" value="P:septin ring assembly"/>
    <property type="evidence" value="ECO:0007669"/>
    <property type="project" value="TreeGrafter"/>
</dbReference>
<dbReference type="GO" id="GO:0030428">
    <property type="term" value="C:cell septum"/>
    <property type="evidence" value="ECO:0007669"/>
    <property type="project" value="TreeGrafter"/>
</dbReference>
<dbReference type="InterPro" id="IPR036192">
    <property type="entry name" value="Cell_div_ZapA-like_sf"/>
</dbReference>
<evidence type="ECO:0000256" key="3">
    <source>
        <dbReference type="ARBA" id="ARBA00022490"/>
    </source>
</evidence>
<dbReference type="GO" id="GO:0005829">
    <property type="term" value="C:cytosol"/>
    <property type="evidence" value="ECO:0007669"/>
    <property type="project" value="TreeGrafter"/>
</dbReference>
<keyword evidence="6" id="KW-0131">Cell cycle</keyword>
<keyword evidence="5" id="KW-0717">Septation</keyword>
<evidence type="ECO:0000256" key="7">
    <source>
        <dbReference type="ARBA" id="ARBA00024910"/>
    </source>
</evidence>
<evidence type="ECO:0000313" key="10">
    <source>
        <dbReference type="EMBL" id="SUZ88784.1"/>
    </source>
</evidence>
<evidence type="ECO:0000256" key="8">
    <source>
        <dbReference type="ARBA" id="ARBA00026068"/>
    </source>
</evidence>
<dbReference type="PANTHER" id="PTHR34981">
    <property type="entry name" value="CELL DIVISION PROTEIN ZAPA"/>
    <property type="match status" value="1"/>
</dbReference>
<name>A0A381RC36_9ZZZZ</name>
<gene>
    <name evidence="10" type="ORF">METZ01_LOCUS41638</name>
</gene>
<keyword evidence="4" id="KW-0132">Cell division</keyword>
<dbReference type="GO" id="GO:0043093">
    <property type="term" value="P:FtsZ-dependent cytokinesis"/>
    <property type="evidence" value="ECO:0007669"/>
    <property type="project" value="TreeGrafter"/>
</dbReference>
<keyword evidence="3" id="KW-0963">Cytoplasm</keyword>
<accession>A0A381RC36</accession>
<evidence type="ECO:0000256" key="1">
    <source>
        <dbReference type="ARBA" id="ARBA00004496"/>
    </source>
</evidence>
<dbReference type="GO" id="GO:0000917">
    <property type="term" value="P:division septum assembly"/>
    <property type="evidence" value="ECO:0007669"/>
    <property type="project" value="UniProtKB-KW"/>
</dbReference>
<evidence type="ECO:0000256" key="5">
    <source>
        <dbReference type="ARBA" id="ARBA00023210"/>
    </source>
</evidence>
<dbReference type="InterPro" id="IPR007838">
    <property type="entry name" value="Cell_div_ZapA-like"/>
</dbReference>
<proteinExistence type="predicted"/>
<sequence length="96" mass="10566">MTENGNQVQISIFGQEYSVKAPADPEYIQKIAEYVDGKMREVQSGFSSTQSSTRIAILAAMNIADELFNARQSGDVDSTAVEQKISSLIDFIDENL</sequence>
<reference evidence="10" key="1">
    <citation type="submission" date="2018-05" db="EMBL/GenBank/DDBJ databases">
        <authorList>
            <person name="Lanie J.A."/>
            <person name="Ng W.-L."/>
            <person name="Kazmierczak K.M."/>
            <person name="Andrzejewski T.M."/>
            <person name="Davidsen T.M."/>
            <person name="Wayne K.J."/>
            <person name="Tettelin H."/>
            <person name="Glass J.I."/>
            <person name="Rusch D."/>
            <person name="Podicherti R."/>
            <person name="Tsui H.-C.T."/>
            <person name="Winkler M.E."/>
        </authorList>
    </citation>
    <scope>NUCLEOTIDE SEQUENCE</scope>
</reference>
<evidence type="ECO:0000256" key="2">
    <source>
        <dbReference type="ARBA" id="ARBA00015195"/>
    </source>
</evidence>
<dbReference type="PANTHER" id="PTHR34981:SF1">
    <property type="entry name" value="CELL DIVISION PROTEIN ZAPA"/>
    <property type="match status" value="1"/>
</dbReference>
<dbReference type="Gene3D" id="3.30.160.880">
    <property type="entry name" value="Cell division protein ZapA protomer, N-terminal domain"/>
    <property type="match status" value="1"/>
</dbReference>
<dbReference type="SUPFAM" id="SSF102829">
    <property type="entry name" value="Cell division protein ZapA-like"/>
    <property type="match status" value="1"/>
</dbReference>
<evidence type="ECO:0000256" key="9">
    <source>
        <dbReference type="ARBA" id="ARBA00033158"/>
    </source>
</evidence>
<dbReference type="EMBL" id="UINC01001787">
    <property type="protein sequence ID" value="SUZ88784.1"/>
    <property type="molecule type" value="Genomic_DNA"/>
</dbReference>
<dbReference type="Pfam" id="PF05164">
    <property type="entry name" value="ZapA"/>
    <property type="match status" value="1"/>
</dbReference>
<organism evidence="10">
    <name type="scientific">marine metagenome</name>
    <dbReference type="NCBI Taxonomy" id="408172"/>
    <lineage>
        <taxon>unclassified sequences</taxon>
        <taxon>metagenomes</taxon>
        <taxon>ecological metagenomes</taxon>
    </lineage>
</organism>
<evidence type="ECO:0000256" key="4">
    <source>
        <dbReference type="ARBA" id="ARBA00022618"/>
    </source>
</evidence>
<comment type="function">
    <text evidence="7">Activator of cell division through the inhibition of FtsZ GTPase activity, therefore promoting FtsZ assembly into bundles of protofilaments necessary for the formation of the division Z ring. It is recruited early at mid-cell but it is not essential for cell division.</text>
</comment>
<dbReference type="GO" id="GO:0032153">
    <property type="term" value="C:cell division site"/>
    <property type="evidence" value="ECO:0007669"/>
    <property type="project" value="TreeGrafter"/>
</dbReference>
<comment type="subcellular location">
    <subcellularLocation>
        <location evidence="1">Cytoplasm</location>
    </subcellularLocation>
</comment>
<dbReference type="InterPro" id="IPR042233">
    <property type="entry name" value="Cell_div_ZapA_N"/>
</dbReference>